<dbReference type="Proteomes" id="UP001642464">
    <property type="component" value="Unassembled WGS sequence"/>
</dbReference>
<proteinExistence type="predicted"/>
<protein>
    <submittedName>
        <fullName evidence="1">Uncharacterized protein</fullName>
    </submittedName>
</protein>
<reference evidence="1 2" key="1">
    <citation type="submission" date="2024-02" db="EMBL/GenBank/DDBJ databases">
        <authorList>
            <person name="Chen Y."/>
            <person name="Shah S."/>
            <person name="Dougan E. K."/>
            <person name="Thang M."/>
            <person name="Chan C."/>
        </authorList>
    </citation>
    <scope>NUCLEOTIDE SEQUENCE [LARGE SCALE GENOMIC DNA]</scope>
</reference>
<keyword evidence="2" id="KW-1185">Reference proteome</keyword>
<dbReference type="EMBL" id="CAXAMM010009448">
    <property type="protein sequence ID" value="CAK9020429.1"/>
    <property type="molecule type" value="Genomic_DNA"/>
</dbReference>
<evidence type="ECO:0000313" key="2">
    <source>
        <dbReference type="Proteomes" id="UP001642464"/>
    </source>
</evidence>
<gene>
    <name evidence="1" type="ORF">SCF082_LOCUS14914</name>
</gene>
<name>A0ABP0K0Y9_9DINO</name>
<feature type="non-terminal residue" evidence="1">
    <location>
        <position position="1"/>
    </location>
</feature>
<accession>A0ABP0K0Y9</accession>
<comment type="caution">
    <text evidence="1">The sequence shown here is derived from an EMBL/GenBank/DDBJ whole genome shotgun (WGS) entry which is preliminary data.</text>
</comment>
<organism evidence="1 2">
    <name type="scientific">Durusdinium trenchii</name>
    <dbReference type="NCBI Taxonomy" id="1381693"/>
    <lineage>
        <taxon>Eukaryota</taxon>
        <taxon>Sar</taxon>
        <taxon>Alveolata</taxon>
        <taxon>Dinophyceae</taxon>
        <taxon>Suessiales</taxon>
        <taxon>Symbiodiniaceae</taxon>
        <taxon>Durusdinium</taxon>
    </lineage>
</organism>
<evidence type="ECO:0000313" key="1">
    <source>
        <dbReference type="EMBL" id="CAK9020429.1"/>
    </source>
</evidence>
<sequence length="167" mass="17364">ALRRRLGGRSVGFDRERSCGERDGADLLAQGGLQRSLFTRPSLLRSPLHPRPHLHPRAQPLADAAGRAPGAAASSGAPVGEAMLEGAICHAQAQRLGPLRRALERRGGPLARRGATGAAALRGPQRRLLPCLAAAHAAALLAGDHHRAGRLLAAAHASGHGQLQHVL</sequence>